<proteinExistence type="predicted"/>
<organism evidence="2 3">
    <name type="scientific">Monoraphidium neglectum</name>
    <dbReference type="NCBI Taxonomy" id="145388"/>
    <lineage>
        <taxon>Eukaryota</taxon>
        <taxon>Viridiplantae</taxon>
        <taxon>Chlorophyta</taxon>
        <taxon>core chlorophytes</taxon>
        <taxon>Chlorophyceae</taxon>
        <taxon>CS clade</taxon>
        <taxon>Sphaeropleales</taxon>
        <taxon>Selenastraceae</taxon>
        <taxon>Monoraphidium</taxon>
    </lineage>
</organism>
<dbReference type="Proteomes" id="UP000054498">
    <property type="component" value="Unassembled WGS sequence"/>
</dbReference>
<feature type="signal peptide" evidence="1">
    <location>
        <begin position="1"/>
        <end position="22"/>
    </location>
</feature>
<feature type="chain" id="PRO_5002247084" evidence="1">
    <location>
        <begin position="23"/>
        <end position="534"/>
    </location>
</feature>
<sequence length="534" mass="53406">MARSSRLLFAALLACLAVSVLANGGGGQQFVKQLVDLHGNLTGALEPLAQPAVALLDGAEKHGSAAHKAASELGVQLAGAAAATGNQVADAAVANGVALAGGVASLSDQVLAHLAKQLNGTDKRVVVLVDGLVKPIGEQAEALANSATDAIHGAVRTVAKTAHGLNKQLVEVAPQLNLTNLATINVGDIQSIVQPYLDAGHQTVVVALKPLASQFNDLAGQAQLAGHAAVRPLYKTASGLADGAVDLSVEVLKGALTRGVYAAQGFEKSASAAAAQLGTALGPVAAGLHNGLDAATQVAVGGAVAGAAHLAQVANLTAPLLSGARAHVGSVLDTVNSTTQPLRKAAIGALGNVNAELNKRAWDLAQSAVPVINKNLASLSHGLNQASEQISGGVDLGLNTIQKVSIPKPVLAVADRALSNGAASLQATLGGLANVSNTVSENVNKNAAIIQQKLDKPFSAVLPRALNGALEVENAIANAAAKGVYTAGQAIARTAKHATQAGVQTYNEAVPERIGGHVLPRIQVQQPAAASKGQ</sequence>
<dbReference type="RefSeq" id="XP_013903104.1">
    <property type="nucleotide sequence ID" value="XM_014047650.1"/>
</dbReference>
<reference evidence="2 3" key="1">
    <citation type="journal article" date="2013" name="BMC Genomics">
        <title>Reconstruction of the lipid metabolism for the microalga Monoraphidium neglectum from its genome sequence reveals characteristics suitable for biofuel production.</title>
        <authorList>
            <person name="Bogen C."/>
            <person name="Al-Dilaimi A."/>
            <person name="Albersmeier A."/>
            <person name="Wichmann J."/>
            <person name="Grundmann M."/>
            <person name="Rupp O."/>
            <person name="Lauersen K.J."/>
            <person name="Blifernez-Klassen O."/>
            <person name="Kalinowski J."/>
            <person name="Goesmann A."/>
            <person name="Mussgnug J.H."/>
            <person name="Kruse O."/>
        </authorList>
    </citation>
    <scope>NUCLEOTIDE SEQUENCE [LARGE SCALE GENOMIC DNA]</scope>
    <source>
        <strain evidence="2 3">SAG 48.87</strain>
    </source>
</reference>
<accession>A0A0D2MMW6</accession>
<protein>
    <submittedName>
        <fullName evidence="2">Uncharacterized protein</fullName>
    </submittedName>
</protein>
<dbReference type="GeneID" id="25736753"/>
<evidence type="ECO:0000313" key="2">
    <source>
        <dbReference type="EMBL" id="KIZ04085.1"/>
    </source>
</evidence>
<dbReference type="AlphaFoldDB" id="A0A0D2MMW6"/>
<evidence type="ECO:0000256" key="1">
    <source>
        <dbReference type="SAM" id="SignalP"/>
    </source>
</evidence>
<keyword evidence="1" id="KW-0732">Signal</keyword>
<name>A0A0D2MMW6_9CHLO</name>
<dbReference type="EMBL" id="KK100728">
    <property type="protein sequence ID" value="KIZ04085.1"/>
    <property type="molecule type" value="Genomic_DNA"/>
</dbReference>
<dbReference type="KEGG" id="mng:MNEG_3875"/>
<gene>
    <name evidence="2" type="ORF">MNEG_3875</name>
</gene>
<keyword evidence="3" id="KW-1185">Reference proteome</keyword>
<evidence type="ECO:0000313" key="3">
    <source>
        <dbReference type="Proteomes" id="UP000054498"/>
    </source>
</evidence>